<dbReference type="Pfam" id="PF00583">
    <property type="entry name" value="Acetyltransf_1"/>
    <property type="match status" value="1"/>
</dbReference>
<evidence type="ECO:0000313" key="3">
    <source>
        <dbReference type="Proteomes" id="UP000467637"/>
    </source>
</evidence>
<dbReference type="SUPFAM" id="SSF55729">
    <property type="entry name" value="Acyl-CoA N-acyltransferases (Nat)"/>
    <property type="match status" value="1"/>
</dbReference>
<dbReference type="EMBL" id="WSEM01000016">
    <property type="protein sequence ID" value="MVQ36645.1"/>
    <property type="molecule type" value="Genomic_DNA"/>
</dbReference>
<comment type="caution">
    <text evidence="2">The sequence shown here is derived from an EMBL/GenBank/DDBJ whole genome shotgun (WGS) entry which is preliminary data.</text>
</comment>
<reference evidence="2 3" key="1">
    <citation type="submission" date="2019-12" db="EMBL/GenBank/DDBJ databases">
        <authorList>
            <person name="Huq M.A."/>
        </authorList>
    </citation>
    <scope>NUCLEOTIDE SEQUENCE [LARGE SCALE GENOMIC DNA]</scope>
    <source>
        <strain evidence="2 3">MAH-34</strain>
    </source>
</reference>
<keyword evidence="3" id="KW-1185">Reference proteome</keyword>
<proteinExistence type="predicted"/>
<dbReference type="CDD" id="cd04301">
    <property type="entry name" value="NAT_SF"/>
    <property type="match status" value="1"/>
</dbReference>
<dbReference type="Proteomes" id="UP000467637">
    <property type="component" value="Unassembled WGS sequence"/>
</dbReference>
<dbReference type="PROSITE" id="PS51186">
    <property type="entry name" value="GNAT"/>
    <property type="match status" value="1"/>
</dbReference>
<dbReference type="InterPro" id="IPR000182">
    <property type="entry name" value="GNAT_dom"/>
</dbReference>
<evidence type="ECO:0000313" key="2">
    <source>
        <dbReference type="EMBL" id="MVQ36645.1"/>
    </source>
</evidence>
<protein>
    <submittedName>
        <fullName evidence="2">GNAT family N-acetyltransferase</fullName>
    </submittedName>
</protein>
<feature type="domain" description="N-acetyltransferase" evidence="1">
    <location>
        <begin position="10"/>
        <end position="145"/>
    </location>
</feature>
<sequence>MYEYRRWRSVRIRTATERDIDFIKSRDHHLKEHLIAPKIRGNEIFLFQDEHDESIGWMRFSYFWDNTPFMNMIWFDEPYRNQGLGKQAVDFWENRMKEQGFERVMTSTQADEEAQHFYRKLGYKDAGCLLLDDQAMEIIFTKKLI</sequence>
<dbReference type="InterPro" id="IPR016181">
    <property type="entry name" value="Acyl_CoA_acyltransferase"/>
</dbReference>
<evidence type="ECO:0000259" key="1">
    <source>
        <dbReference type="PROSITE" id="PS51186"/>
    </source>
</evidence>
<dbReference type="Gene3D" id="3.40.630.30">
    <property type="match status" value="1"/>
</dbReference>
<name>A0ABW9UFK4_9BACL</name>
<gene>
    <name evidence="2" type="ORF">GON05_18720</name>
</gene>
<organism evidence="2 3">
    <name type="scientific">Paenibacillus anseongense</name>
    <dbReference type="NCBI Taxonomy" id="2682845"/>
    <lineage>
        <taxon>Bacteria</taxon>
        <taxon>Bacillati</taxon>
        <taxon>Bacillota</taxon>
        <taxon>Bacilli</taxon>
        <taxon>Bacillales</taxon>
        <taxon>Paenibacillaceae</taxon>
        <taxon>Paenibacillus</taxon>
    </lineage>
</organism>
<accession>A0ABW9UFK4</accession>